<accession>A0A7I8K117</accession>
<protein>
    <submittedName>
        <fullName evidence="1">Uncharacterized protein</fullName>
    </submittedName>
</protein>
<organism evidence="1 2">
    <name type="scientific">Spirodela intermedia</name>
    <name type="common">Intermediate duckweed</name>
    <dbReference type="NCBI Taxonomy" id="51605"/>
    <lineage>
        <taxon>Eukaryota</taxon>
        <taxon>Viridiplantae</taxon>
        <taxon>Streptophyta</taxon>
        <taxon>Embryophyta</taxon>
        <taxon>Tracheophyta</taxon>
        <taxon>Spermatophyta</taxon>
        <taxon>Magnoliopsida</taxon>
        <taxon>Liliopsida</taxon>
        <taxon>Araceae</taxon>
        <taxon>Lemnoideae</taxon>
        <taxon>Spirodela</taxon>
    </lineage>
</organism>
<evidence type="ECO:0000313" key="2">
    <source>
        <dbReference type="Proteomes" id="UP000663760"/>
    </source>
</evidence>
<evidence type="ECO:0000313" key="1">
    <source>
        <dbReference type="EMBL" id="CAA7390540.1"/>
    </source>
</evidence>
<proteinExistence type="predicted"/>
<gene>
    <name evidence="1" type="ORF">SI8410_02002007</name>
</gene>
<dbReference type="EMBL" id="LR746265">
    <property type="protein sequence ID" value="CAA7390540.1"/>
    <property type="molecule type" value="Genomic_DNA"/>
</dbReference>
<sequence length="183" mass="21104">MQSSQTPGFSKSLFTSHMQLLHLKPAPKLSIITRTYQRLPAEVLPNRCRVIQAGSRSYWFNPILLPMPSMTAAPPVWMQKWSTPALKFTRGVPSAWTSLDPLSFWRYLRTEKRKISLRGRILGANIRRFSKKALVAALGRFLPRWNPSVPVSSSRCMQQLKASSLAPRWVRTRHFRMNLARCR</sequence>
<dbReference type="Proteomes" id="UP000663760">
    <property type="component" value="Chromosome 2"/>
</dbReference>
<keyword evidence="2" id="KW-1185">Reference proteome</keyword>
<reference evidence="1" key="1">
    <citation type="submission" date="2020-02" db="EMBL/GenBank/DDBJ databases">
        <authorList>
            <person name="Scholz U."/>
            <person name="Mascher M."/>
            <person name="Fiebig A."/>
        </authorList>
    </citation>
    <scope>NUCLEOTIDE SEQUENCE</scope>
</reference>
<dbReference type="AlphaFoldDB" id="A0A7I8K117"/>
<name>A0A7I8K117_SPIIN</name>
<dbReference type="OrthoDB" id="1944671at2759"/>